<feature type="compositionally biased region" description="Low complexity" evidence="9">
    <location>
        <begin position="11"/>
        <end position="31"/>
    </location>
</feature>
<evidence type="ECO:0000256" key="4">
    <source>
        <dbReference type="ARBA" id="ARBA00023015"/>
    </source>
</evidence>
<organism evidence="11">
    <name type="scientific">Phaffia rhodozyma</name>
    <name type="common">Yeast</name>
    <name type="synonym">Xanthophyllomyces dendrorhous</name>
    <dbReference type="NCBI Taxonomy" id="264483"/>
    <lineage>
        <taxon>Eukaryota</taxon>
        <taxon>Fungi</taxon>
        <taxon>Dikarya</taxon>
        <taxon>Basidiomycota</taxon>
        <taxon>Agaricomycotina</taxon>
        <taxon>Tremellomycetes</taxon>
        <taxon>Cystofilobasidiales</taxon>
        <taxon>Mrakiaceae</taxon>
        <taxon>Phaffia</taxon>
    </lineage>
</organism>
<evidence type="ECO:0000259" key="10">
    <source>
        <dbReference type="Pfam" id="PF05236"/>
    </source>
</evidence>
<evidence type="ECO:0000256" key="8">
    <source>
        <dbReference type="ARBA" id="ARBA00031747"/>
    </source>
</evidence>
<evidence type="ECO:0000256" key="2">
    <source>
        <dbReference type="ARBA" id="ARBA00006178"/>
    </source>
</evidence>
<feature type="region of interest" description="Disordered" evidence="9">
    <location>
        <begin position="322"/>
        <end position="516"/>
    </location>
</feature>
<feature type="compositionally biased region" description="Polar residues" evidence="9">
    <location>
        <begin position="505"/>
        <end position="516"/>
    </location>
</feature>
<evidence type="ECO:0000256" key="6">
    <source>
        <dbReference type="ARBA" id="ARBA00023242"/>
    </source>
</evidence>
<feature type="compositionally biased region" description="Pro residues" evidence="9">
    <location>
        <begin position="32"/>
        <end position="42"/>
    </location>
</feature>
<feature type="compositionally biased region" description="Low complexity" evidence="9">
    <location>
        <begin position="188"/>
        <end position="208"/>
    </location>
</feature>
<dbReference type="GO" id="GO:0005669">
    <property type="term" value="C:transcription factor TFIID complex"/>
    <property type="evidence" value="ECO:0007669"/>
    <property type="project" value="InterPro"/>
</dbReference>
<dbReference type="EMBL" id="LN483157">
    <property type="protein sequence ID" value="CED83706.1"/>
    <property type="molecule type" value="Genomic_DNA"/>
</dbReference>
<evidence type="ECO:0000256" key="7">
    <source>
        <dbReference type="ARBA" id="ARBA00025346"/>
    </source>
</evidence>
<name>A0A0F7SQJ4_PHARH</name>
<feature type="compositionally biased region" description="Low complexity" evidence="9">
    <location>
        <begin position="63"/>
        <end position="107"/>
    </location>
</feature>
<feature type="compositionally biased region" description="Polar residues" evidence="9">
    <location>
        <begin position="337"/>
        <end position="350"/>
    </location>
</feature>
<evidence type="ECO:0000256" key="5">
    <source>
        <dbReference type="ARBA" id="ARBA00023163"/>
    </source>
</evidence>
<evidence type="ECO:0000256" key="1">
    <source>
        <dbReference type="ARBA" id="ARBA00004123"/>
    </source>
</evidence>
<accession>A0A0F7SQJ4</accession>
<dbReference type="InterPro" id="IPR007900">
    <property type="entry name" value="TAF4_C"/>
</dbReference>
<evidence type="ECO:0000256" key="9">
    <source>
        <dbReference type="SAM" id="MobiDB-lite"/>
    </source>
</evidence>
<feature type="compositionally biased region" description="Low complexity" evidence="9">
    <location>
        <begin position="563"/>
        <end position="584"/>
    </location>
</feature>
<proteinExistence type="inferred from homology"/>
<comment type="similarity">
    <text evidence="2">Belongs to the TAF4 family.</text>
</comment>
<keyword evidence="5" id="KW-0804">Transcription</keyword>
<protein>
    <recommendedName>
        <fullName evidence="3">Transcription initiation factor TFIID subunit 4</fullName>
    </recommendedName>
    <alternativeName>
        <fullName evidence="8">TBP-associated factor 4</fullName>
    </alternativeName>
</protein>
<dbReference type="GO" id="GO:0006352">
    <property type="term" value="P:DNA-templated transcription initiation"/>
    <property type="evidence" value="ECO:0007669"/>
    <property type="project" value="InterPro"/>
</dbReference>
<feature type="domain" description="Transcription initiation factor TFIID component TAF4 C-terminal" evidence="10">
    <location>
        <begin position="231"/>
        <end position="397"/>
    </location>
</feature>
<feature type="region of interest" description="Disordered" evidence="9">
    <location>
        <begin position="533"/>
        <end position="685"/>
    </location>
</feature>
<evidence type="ECO:0000256" key="3">
    <source>
        <dbReference type="ARBA" id="ARBA00017306"/>
    </source>
</evidence>
<dbReference type="Pfam" id="PF05236">
    <property type="entry name" value="TAF4"/>
    <property type="match status" value="1"/>
</dbReference>
<evidence type="ECO:0000313" key="11">
    <source>
        <dbReference type="EMBL" id="CED83706.1"/>
    </source>
</evidence>
<feature type="compositionally biased region" description="Basic residues" evidence="9">
    <location>
        <begin position="459"/>
        <end position="469"/>
    </location>
</feature>
<dbReference type="AlphaFoldDB" id="A0A0F7SQJ4"/>
<keyword evidence="6" id="KW-0539">Nucleus</keyword>
<dbReference type="CDD" id="cd08045">
    <property type="entry name" value="HFD_TAF4"/>
    <property type="match status" value="1"/>
</dbReference>
<reference evidence="11" key="1">
    <citation type="submission" date="2014-08" db="EMBL/GenBank/DDBJ databases">
        <authorList>
            <person name="Sharma Rahul"/>
            <person name="Thines Marco"/>
        </authorList>
    </citation>
    <scope>NUCLEOTIDE SEQUENCE</scope>
</reference>
<feature type="compositionally biased region" description="Pro residues" evidence="9">
    <location>
        <begin position="139"/>
        <end position="148"/>
    </location>
</feature>
<feature type="compositionally biased region" description="Basic and acidic residues" evidence="9">
    <location>
        <begin position="230"/>
        <end position="244"/>
    </location>
</feature>
<feature type="region of interest" description="Disordered" evidence="9">
    <location>
        <begin position="1"/>
        <end position="268"/>
    </location>
</feature>
<feature type="compositionally biased region" description="Basic and acidic residues" evidence="9">
    <location>
        <begin position="361"/>
        <end position="424"/>
    </location>
</feature>
<comment type="subcellular location">
    <subcellularLocation>
        <location evidence="1">Nucleus</location>
    </subcellularLocation>
</comment>
<sequence length="727" mass="75514">MNLSLPPNRQAPTPTANSSASTPSVSVSVSPNPSPPPPPLPLPVGDSSTNISLKLNLPSVARSTKSPTSTSTPTSTAPSPDVVLSPSSSLSTSKPSTVSSVPTLSASGLPTASSSIAPLRPASALGPTEGSSSPSLVMDPPPPTPPPLQTGSTNPVGPPRLAQQPVGARKPGPGPTTLHQATTAIRHASMSGPSTGMSSTPTSASTPPLGFRRDSDAGIASTLKTEPDDDAVKGVDIRAEEEATRGYSYQASSRPPAGRRPDEINRNRKQNFLDAVSLRRKMAEIATRSYSLQIEEDALTYLALSIETRVRDLLSSMISAKDHRTTAHASRPPATYPDSTQTPRWTQVVTSDPGRVITALDRTERDEESRRRRERFARDEEEKAEEKRKEDERLMREALGLKEDDPLPGQEPEHDLSGDAEGDRQSSVTGGKDGTGSDHTINDGGSEHVPTNGDEASKTKTKSNKKKRPKSDAPASSDHPSTPSNAGEKPAKRSKRAAGPGVTAKTMSEQTQKRVSNSVALHSAGIARKSWMLGGGAGASLGIITPTPAQRTLKGPIGKSGLAPSTPTASGPSSLSSSTPTASSILVPSAQSSTSLIGTNANPSTSTNNNNTSSTATGGGWSKPFLSAVTSTPLGPNVHDANRPGSGSIGRPTFGGVGLGRRPLNSGANGGALSYGTDEDWRRNGGPVTMRDALFVLGRERGHGAGRGSAGRVLPRALVERKDRGWD</sequence>
<keyword evidence="4" id="KW-0805">Transcription regulation</keyword>
<feature type="compositionally biased region" description="Low complexity" evidence="9">
    <location>
        <begin position="598"/>
        <end position="616"/>
    </location>
</feature>
<comment type="function">
    <text evidence="7">Functions as a component of the DNA-binding general transcription factor complex TFIID. Binding of TFIID to a promoter (with or without TATA element) is the initial step in pre-initiation complex (PIC) formation. TFIID plays a key role in the regulation of gene expression by RNA polymerase II through different activities such as transcription activator interaction, core promoter recognition and selectivity, TFIIA and TFIIB interaction, chromatin modification (histone acetylation by TAF1), facilitation of DNA opening and initiation of transcription.</text>
</comment>